<dbReference type="HOGENOM" id="CLU_139003_0_0_5"/>
<dbReference type="AlphaFoldDB" id="Q3SUP3"/>
<dbReference type="eggNOG" id="COG4679">
    <property type="taxonomic scope" value="Bacteria"/>
</dbReference>
<dbReference type="InterPro" id="IPR035093">
    <property type="entry name" value="RelE/ParE_toxin_dom_sf"/>
</dbReference>
<accession>Q3SUP3</accession>
<dbReference type="OrthoDB" id="9797093at2"/>
<dbReference type="SUPFAM" id="SSF143011">
    <property type="entry name" value="RelE-like"/>
    <property type="match status" value="1"/>
</dbReference>
<dbReference type="EMBL" id="CP000115">
    <property type="protein sequence ID" value="ABA03998.1"/>
    <property type="molecule type" value="Genomic_DNA"/>
</dbReference>
<name>Q3SUP3_NITWN</name>
<dbReference type="Proteomes" id="UP000002531">
    <property type="component" value="Chromosome"/>
</dbReference>
<dbReference type="Gene3D" id="3.30.2310.20">
    <property type="entry name" value="RelE-like"/>
    <property type="match status" value="1"/>
</dbReference>
<keyword evidence="2" id="KW-1185">Reference proteome</keyword>
<reference evidence="1 2" key="1">
    <citation type="journal article" date="2006" name="Appl. Environ. Microbiol.">
        <title>Genome sequence of the chemolithoautotrophic nitrite-oxidizing bacterium Nitrobacter winogradskyi Nb-255.</title>
        <authorList>
            <person name="Starkenburg S.R."/>
            <person name="Chain P.S."/>
            <person name="Sayavedra-Soto L.A."/>
            <person name="Hauser L."/>
            <person name="Land M.L."/>
            <person name="Larimer F.W."/>
            <person name="Malfatti S.A."/>
            <person name="Klotz M.G."/>
            <person name="Bottomley P.J."/>
            <person name="Arp D.J."/>
            <person name="Hickey W.J."/>
        </authorList>
    </citation>
    <scope>NUCLEOTIDE SEQUENCE [LARGE SCALE GENOMIC DNA]</scope>
    <source>
        <strain evidence="2">ATCC 25391 / DSM 10237 / CIP 104748 / NCIMB 11846 / Nb-255</strain>
    </source>
</reference>
<dbReference type="KEGG" id="nwi:Nwi_0732"/>
<protein>
    <recommendedName>
        <fullName evidence="3">Toxin RelE</fullName>
    </recommendedName>
</protein>
<evidence type="ECO:0000313" key="2">
    <source>
        <dbReference type="Proteomes" id="UP000002531"/>
    </source>
</evidence>
<dbReference type="STRING" id="323098.Nwi_0732"/>
<evidence type="ECO:0008006" key="3">
    <source>
        <dbReference type="Google" id="ProtNLM"/>
    </source>
</evidence>
<organism evidence="1 2">
    <name type="scientific">Nitrobacter winogradskyi (strain ATCC 25391 / DSM 10237 / CIP 104748 / NCIMB 11846 / Nb-255)</name>
    <dbReference type="NCBI Taxonomy" id="323098"/>
    <lineage>
        <taxon>Bacteria</taxon>
        <taxon>Pseudomonadati</taxon>
        <taxon>Pseudomonadota</taxon>
        <taxon>Alphaproteobacteria</taxon>
        <taxon>Hyphomicrobiales</taxon>
        <taxon>Nitrobacteraceae</taxon>
        <taxon>Nitrobacter</taxon>
    </lineage>
</organism>
<dbReference type="Pfam" id="PF05973">
    <property type="entry name" value="Gp49"/>
    <property type="match status" value="1"/>
</dbReference>
<evidence type="ECO:0000313" key="1">
    <source>
        <dbReference type="EMBL" id="ABA03998.1"/>
    </source>
</evidence>
<proteinExistence type="predicted"/>
<dbReference type="InterPro" id="IPR009241">
    <property type="entry name" value="HigB-like"/>
</dbReference>
<gene>
    <name evidence="1" type="ordered locus">Nwi_0732</name>
</gene>
<sequence length="117" mass="13300">MITFRETRPISWMKAARKTFEDFPQGAQDDILAALTVAADGSFPGNVKPMKGLGSGVYEVALRHRTDAYRAVYTLQFKDALWVVHAFQKKSKSGIKTPKQETDLILERIKRLKEMLK</sequence>